<dbReference type="STRING" id="29495.EA26_18145"/>
<keyword evidence="3" id="KW-1185">Reference proteome</keyword>
<reference evidence="2 3" key="1">
    <citation type="submission" date="2014-04" db="EMBL/GenBank/DDBJ databases">
        <title>Genome sequencing of Vibrio navarrensis strains.</title>
        <authorList>
            <person name="Gladney L.M."/>
            <person name="Katz L.S."/>
            <person name="Marino-Ramirez L."/>
            <person name="Jordan I.K."/>
        </authorList>
    </citation>
    <scope>NUCLEOTIDE SEQUENCE [LARGE SCALE GENOMIC DNA]</scope>
    <source>
        <strain evidence="2 3">ATCC 51183</strain>
    </source>
</reference>
<feature type="signal peptide" evidence="1">
    <location>
        <begin position="1"/>
        <end position="18"/>
    </location>
</feature>
<dbReference type="RefSeq" id="WP_039430422.1">
    <property type="nucleotide sequence ID" value="NZ_CP061845.1"/>
</dbReference>
<dbReference type="Proteomes" id="UP000029994">
    <property type="component" value="Unassembled WGS sequence"/>
</dbReference>
<dbReference type="EMBL" id="JMCG01000002">
    <property type="protein sequence ID" value="KGK09143.1"/>
    <property type="molecule type" value="Genomic_DNA"/>
</dbReference>
<name>A0A099LLV7_9VIBR</name>
<sequence length="98" mass="10793">MRVGFTFAMAMFSASVLAHFPLMECSKQGNEVHCQAGYSDGSAASNETIRLFSYDDVLLESQKTDERSKVIFTLPSGDYYIVFDPGHESAVEVDGVEL</sequence>
<comment type="caution">
    <text evidence="2">The sequence shown here is derived from an EMBL/GenBank/DDBJ whole genome shotgun (WGS) entry which is preliminary data.</text>
</comment>
<keyword evidence="1" id="KW-0732">Signal</keyword>
<dbReference type="eggNOG" id="ENOG5030NDG">
    <property type="taxonomic scope" value="Bacteria"/>
</dbReference>
<protein>
    <submittedName>
        <fullName evidence="2">Uncharacterized protein</fullName>
    </submittedName>
</protein>
<accession>A0A099LLV7</accession>
<feature type="chain" id="PRO_5001950605" evidence="1">
    <location>
        <begin position="19"/>
        <end position="98"/>
    </location>
</feature>
<evidence type="ECO:0000256" key="1">
    <source>
        <dbReference type="SAM" id="SignalP"/>
    </source>
</evidence>
<evidence type="ECO:0000313" key="2">
    <source>
        <dbReference type="EMBL" id="KGK09143.1"/>
    </source>
</evidence>
<dbReference type="AlphaFoldDB" id="A0A099LLV7"/>
<proteinExistence type="predicted"/>
<dbReference type="GeneID" id="43685000"/>
<organism evidence="2 3">
    <name type="scientific">Vibrio navarrensis</name>
    <dbReference type="NCBI Taxonomy" id="29495"/>
    <lineage>
        <taxon>Bacteria</taxon>
        <taxon>Pseudomonadati</taxon>
        <taxon>Pseudomonadota</taxon>
        <taxon>Gammaproteobacteria</taxon>
        <taxon>Vibrionales</taxon>
        <taxon>Vibrionaceae</taxon>
        <taxon>Vibrio</taxon>
    </lineage>
</organism>
<evidence type="ECO:0000313" key="3">
    <source>
        <dbReference type="Proteomes" id="UP000029994"/>
    </source>
</evidence>
<gene>
    <name evidence="2" type="ORF">EA26_18145</name>
</gene>